<organism evidence="2 3">
    <name type="scientific">Agrocybe pediades</name>
    <dbReference type="NCBI Taxonomy" id="84607"/>
    <lineage>
        <taxon>Eukaryota</taxon>
        <taxon>Fungi</taxon>
        <taxon>Dikarya</taxon>
        <taxon>Basidiomycota</taxon>
        <taxon>Agaricomycotina</taxon>
        <taxon>Agaricomycetes</taxon>
        <taxon>Agaricomycetidae</taxon>
        <taxon>Agaricales</taxon>
        <taxon>Agaricineae</taxon>
        <taxon>Strophariaceae</taxon>
        <taxon>Agrocybe</taxon>
    </lineage>
</organism>
<accession>A0A8H4QWW9</accession>
<dbReference type="EMBL" id="JAACJL010000017">
    <property type="protein sequence ID" value="KAF4618691.1"/>
    <property type="molecule type" value="Genomic_DNA"/>
</dbReference>
<dbReference type="Proteomes" id="UP000521872">
    <property type="component" value="Unassembled WGS sequence"/>
</dbReference>
<reference evidence="2 3" key="1">
    <citation type="submission" date="2019-12" db="EMBL/GenBank/DDBJ databases">
        <authorList>
            <person name="Floudas D."/>
            <person name="Bentzer J."/>
            <person name="Ahren D."/>
            <person name="Johansson T."/>
            <person name="Persson P."/>
            <person name="Tunlid A."/>
        </authorList>
    </citation>
    <scope>NUCLEOTIDE SEQUENCE [LARGE SCALE GENOMIC DNA]</scope>
    <source>
        <strain evidence="2 3">CBS 102.39</strain>
    </source>
</reference>
<feature type="compositionally biased region" description="Gly residues" evidence="1">
    <location>
        <begin position="474"/>
        <end position="494"/>
    </location>
</feature>
<dbReference type="AlphaFoldDB" id="A0A8H4QWW9"/>
<name>A0A8H4QWW9_9AGAR</name>
<proteinExistence type="predicted"/>
<feature type="region of interest" description="Disordered" evidence="1">
    <location>
        <begin position="380"/>
        <end position="543"/>
    </location>
</feature>
<evidence type="ECO:0000313" key="3">
    <source>
        <dbReference type="Proteomes" id="UP000521872"/>
    </source>
</evidence>
<evidence type="ECO:0000256" key="1">
    <source>
        <dbReference type="SAM" id="MobiDB-lite"/>
    </source>
</evidence>
<gene>
    <name evidence="2" type="ORF">D9613_009936</name>
</gene>
<comment type="caution">
    <text evidence="2">The sequence shown here is derived from an EMBL/GenBank/DDBJ whole genome shotgun (WGS) entry which is preliminary data.</text>
</comment>
<sequence length="716" mass="75689">MALAIDYSRTYYIRSVSTQKYLAATSLNSPVVLTDKVEDALHQWKFVKAGPTFHYLQCIGVNGMSYLAPGEVYNDPAGFSYYKLITRWLPATMNVFLQGSTGLGHVGMTISGGMDFNYAFSGQAHIRAYNTDKLGAVMDYVRRSLIILLLLIVSKAESHIDFWAVYINFKGQIDTLDWVLEPGPPASNPPRAGTQEVVQPNRTLPSLTGAMSNASFYIRNVFTGNYLNGTFNTPQTAIDGWILSDQRAVNRNEAYYQWKFVHCGQGKFHLQNVGIGQLYSIDRPMRNYFETGPFFEARTRLIAPNVQPATPAEVTVALDVDNFVVFRVGEPFNGQETSFYLQDQGAVYAVSTLFGKGNLSQWARCQWVLEIVPGSYIPDNGSGGNGTSTGGNDPSTGGNGTSTGGNDPSTGGNGTSTGGNDPSTGGNGTSTGGNGPSTGGNGTSTGGNGPSTGGNGTSTGGNGTSTGGNDPSTGGNGTSTGGNGTSTGGNGTSTGGNDPSTGGNGTSTGGNGTSTGGNGTSTGGNDGNSGTGNDGTGNNPNSGEQVRVLLANSVYNLESVDEDSFFYVTPNDDLDSTRTRLHGAKFKVDYVDGGSTAKKFVLSYKSSDGSQSYIVVNGHGDRLETSNDKNYAAQWALVAAPSKYREPGGTNAYYTVLNRSIRRSQVTGPCDETKYGRGHRVTASVDETIRRSQLKKNPDVRIFNQFSAFFCLFSVK</sequence>
<evidence type="ECO:0000313" key="2">
    <source>
        <dbReference type="EMBL" id="KAF4618691.1"/>
    </source>
</evidence>
<feature type="compositionally biased region" description="Gly residues" evidence="1">
    <location>
        <begin position="425"/>
        <end position="466"/>
    </location>
</feature>
<keyword evidence="3" id="KW-1185">Reference proteome</keyword>
<feature type="compositionally biased region" description="Gly residues" evidence="1">
    <location>
        <begin position="502"/>
        <end position="535"/>
    </location>
</feature>
<protein>
    <submittedName>
        <fullName evidence="2">Uncharacterized protein</fullName>
    </submittedName>
</protein>